<comment type="caution">
    <text evidence="1">The sequence shown here is derived from an EMBL/GenBank/DDBJ whole genome shotgun (WGS) entry which is preliminary data.</text>
</comment>
<accession>A0ACB7SI30</accession>
<protein>
    <submittedName>
        <fullName evidence="1">Uncharacterized protein</fullName>
    </submittedName>
</protein>
<dbReference type="EMBL" id="CM023484">
    <property type="protein sequence ID" value="KAH6933439.1"/>
    <property type="molecule type" value="Genomic_DNA"/>
</dbReference>
<organism evidence="1 2">
    <name type="scientific">Hyalomma asiaticum</name>
    <name type="common">Tick</name>
    <dbReference type="NCBI Taxonomy" id="266040"/>
    <lineage>
        <taxon>Eukaryota</taxon>
        <taxon>Metazoa</taxon>
        <taxon>Ecdysozoa</taxon>
        <taxon>Arthropoda</taxon>
        <taxon>Chelicerata</taxon>
        <taxon>Arachnida</taxon>
        <taxon>Acari</taxon>
        <taxon>Parasitiformes</taxon>
        <taxon>Ixodida</taxon>
        <taxon>Ixodoidea</taxon>
        <taxon>Ixodidae</taxon>
        <taxon>Hyalomminae</taxon>
        <taxon>Hyalomma</taxon>
    </lineage>
</organism>
<dbReference type="Proteomes" id="UP000821845">
    <property type="component" value="Chromosome 4"/>
</dbReference>
<proteinExistence type="predicted"/>
<evidence type="ECO:0000313" key="1">
    <source>
        <dbReference type="EMBL" id="KAH6933439.1"/>
    </source>
</evidence>
<gene>
    <name evidence="1" type="ORF">HPB50_014823</name>
</gene>
<keyword evidence="2" id="KW-1185">Reference proteome</keyword>
<reference evidence="1" key="1">
    <citation type="submission" date="2020-05" db="EMBL/GenBank/DDBJ databases">
        <title>Large-scale comparative analyses of tick genomes elucidate their genetic diversity and vector capacities.</title>
        <authorList>
            <person name="Jia N."/>
            <person name="Wang J."/>
            <person name="Shi W."/>
            <person name="Du L."/>
            <person name="Sun Y."/>
            <person name="Zhan W."/>
            <person name="Jiang J."/>
            <person name="Wang Q."/>
            <person name="Zhang B."/>
            <person name="Ji P."/>
            <person name="Sakyi L.B."/>
            <person name="Cui X."/>
            <person name="Yuan T."/>
            <person name="Jiang B."/>
            <person name="Yang W."/>
            <person name="Lam T.T.-Y."/>
            <person name="Chang Q."/>
            <person name="Ding S."/>
            <person name="Wang X."/>
            <person name="Zhu J."/>
            <person name="Ruan X."/>
            <person name="Zhao L."/>
            <person name="Wei J."/>
            <person name="Que T."/>
            <person name="Du C."/>
            <person name="Cheng J."/>
            <person name="Dai P."/>
            <person name="Han X."/>
            <person name="Huang E."/>
            <person name="Gao Y."/>
            <person name="Liu J."/>
            <person name="Shao H."/>
            <person name="Ye R."/>
            <person name="Li L."/>
            <person name="Wei W."/>
            <person name="Wang X."/>
            <person name="Wang C."/>
            <person name="Yang T."/>
            <person name="Huo Q."/>
            <person name="Li W."/>
            <person name="Guo W."/>
            <person name="Chen H."/>
            <person name="Zhou L."/>
            <person name="Ni X."/>
            <person name="Tian J."/>
            <person name="Zhou Y."/>
            <person name="Sheng Y."/>
            <person name="Liu T."/>
            <person name="Pan Y."/>
            <person name="Xia L."/>
            <person name="Li J."/>
            <person name="Zhao F."/>
            <person name="Cao W."/>
        </authorList>
    </citation>
    <scope>NUCLEOTIDE SEQUENCE</scope>
    <source>
        <strain evidence="1">Hyas-2018</strain>
    </source>
</reference>
<sequence length="283" mass="31380">MVGFSVIVLLSASLQSGVEAAVLSKHGLVEAKERVEKLLGFFSDIKVSQPLVPAGSIWPRHCADLLQVGQTASGLYNIFDGKEDGVGKLVYCDMDTDGGGWTVIQRRGQFGNSVYYFYRDWTEYANGFGDPAKEYWFGNRALHDFTSTGESMDLRVVLKNHTGESISLDYANFKVGSVEEGFRMHLGAYLGWDSLSYSSGCQFSTFDKDNDNAEGECAKGYRGAWWYKTCLLCNLNGLNLNGPHDSLGDGIEWGTRNGSVNLYYYSYPSVTMMVRPAKLTEDQ</sequence>
<evidence type="ECO:0000313" key="2">
    <source>
        <dbReference type="Proteomes" id="UP000821845"/>
    </source>
</evidence>
<name>A0ACB7SI30_HYAAI</name>